<sequence length="71" mass="7942">MIWVNEGRDQEARAILELAGIDSDKYRIWHHNSIYVHAINEETKESVIVEKATLEVVKSPGALAGDPGLEK</sequence>
<protein>
    <submittedName>
        <fullName evidence="1">Uncharacterized protein</fullName>
    </submittedName>
</protein>
<gene>
    <name evidence="1" type="ORF">JKK62_13110</name>
</gene>
<reference evidence="1" key="1">
    <citation type="submission" date="2021-01" db="EMBL/GenBank/DDBJ databases">
        <title>Genome public.</title>
        <authorList>
            <person name="Liu C."/>
            <person name="Sun Q."/>
        </authorList>
    </citation>
    <scope>NUCLEOTIDE SEQUENCE</scope>
    <source>
        <strain evidence="1">M6</strain>
    </source>
</reference>
<dbReference type="EMBL" id="JAEQMG010000143">
    <property type="protein sequence ID" value="MBK6089567.1"/>
    <property type="molecule type" value="Genomic_DNA"/>
</dbReference>
<keyword evidence="2" id="KW-1185">Reference proteome</keyword>
<proteinExistence type="predicted"/>
<accession>A0A935C4H1</accession>
<comment type="caution">
    <text evidence="1">The sequence shown here is derived from an EMBL/GenBank/DDBJ whole genome shotgun (WGS) entry which is preliminary data.</text>
</comment>
<evidence type="ECO:0000313" key="2">
    <source>
        <dbReference type="Proteomes" id="UP000633365"/>
    </source>
</evidence>
<dbReference type="Proteomes" id="UP000633365">
    <property type="component" value="Unassembled WGS sequence"/>
</dbReference>
<organism evidence="1 2">
    <name type="scientific">Ruminococcus difficilis</name>
    <dbReference type="NCBI Taxonomy" id="2763069"/>
    <lineage>
        <taxon>Bacteria</taxon>
        <taxon>Bacillati</taxon>
        <taxon>Bacillota</taxon>
        <taxon>Clostridia</taxon>
        <taxon>Eubacteriales</taxon>
        <taxon>Oscillospiraceae</taxon>
        <taxon>Ruminococcus</taxon>
    </lineage>
</organism>
<dbReference type="AlphaFoldDB" id="A0A935C4H1"/>
<evidence type="ECO:0000313" key="1">
    <source>
        <dbReference type="EMBL" id="MBK6089567.1"/>
    </source>
</evidence>
<name>A0A935C4H1_9FIRM</name>
<dbReference type="RefSeq" id="WP_201428284.1">
    <property type="nucleotide sequence ID" value="NZ_JAEQMG010000143.1"/>
</dbReference>